<feature type="domain" description="HTH cro/C1-type" evidence="2">
    <location>
        <begin position="157"/>
        <end position="211"/>
    </location>
</feature>
<gene>
    <name evidence="3" type="ORF">KKC1_09000</name>
</gene>
<dbReference type="PANTHER" id="PTHR46797:SF1">
    <property type="entry name" value="METHYLPHOSPHONATE SYNTHASE"/>
    <property type="match status" value="1"/>
</dbReference>
<dbReference type="GO" id="GO:0003700">
    <property type="term" value="F:DNA-binding transcription factor activity"/>
    <property type="evidence" value="ECO:0007669"/>
    <property type="project" value="TreeGrafter"/>
</dbReference>
<dbReference type="SMART" id="SM00530">
    <property type="entry name" value="HTH_XRE"/>
    <property type="match status" value="3"/>
</dbReference>
<keyword evidence="4" id="KW-1185">Reference proteome</keyword>
<dbReference type="GO" id="GO:0003677">
    <property type="term" value="F:DNA binding"/>
    <property type="evidence" value="ECO:0007669"/>
    <property type="project" value="UniProtKB-KW"/>
</dbReference>
<dbReference type="RefSeq" id="WP_088553228.1">
    <property type="nucleotide sequence ID" value="NZ_BDGJ01000032.1"/>
</dbReference>
<feature type="domain" description="HTH cro/C1-type" evidence="2">
    <location>
        <begin position="90"/>
        <end position="144"/>
    </location>
</feature>
<dbReference type="OrthoDB" id="2941482at2"/>
<dbReference type="Gene3D" id="1.10.260.40">
    <property type="entry name" value="lambda repressor-like DNA-binding domains"/>
    <property type="match status" value="3"/>
</dbReference>
<dbReference type="SUPFAM" id="SSF47413">
    <property type="entry name" value="lambda repressor-like DNA-binding domains"/>
    <property type="match status" value="3"/>
</dbReference>
<name>A0A1Z5HQD6_9FIRM</name>
<dbReference type="InterPro" id="IPR001387">
    <property type="entry name" value="Cro/C1-type_HTH"/>
</dbReference>
<dbReference type="GO" id="GO:0005829">
    <property type="term" value="C:cytosol"/>
    <property type="evidence" value="ECO:0007669"/>
    <property type="project" value="TreeGrafter"/>
</dbReference>
<accession>A0A1Z5HQD6</accession>
<evidence type="ECO:0000259" key="2">
    <source>
        <dbReference type="PROSITE" id="PS50943"/>
    </source>
</evidence>
<dbReference type="CDD" id="cd00093">
    <property type="entry name" value="HTH_XRE"/>
    <property type="match status" value="3"/>
</dbReference>
<sequence length="312" mass="35472">MSIGEKLKKLREERHISLEELADKIGVPVRCLEDVEQGKKRLGSKSLKEIACLLGAPEDYFVTGDDEVEQEIDPPNETVEYISSAVGRRIRQLREEKGLTLVECGRRAGISYTHISEIERGNTCPSLKTLEKLARVLEVPLTYFLSNGSFATMGDRIRKLREAQGLTQAKLARQIGISDSLIAQVETGKAQPSLNTLERLADVLGVSPSYFLAKEDEFRRDNPVIPLKEWTVNKKIDTILELLQEASDQDLDFLAGLIRYLWEYRGHDRNQVDDPVIAQIVELLKKFTDEEKRSVLDYIKFIESRREVEAKV</sequence>
<protein>
    <submittedName>
        <fullName evidence="3">XRE family transcriptional regulator</fullName>
    </submittedName>
</protein>
<dbReference type="AlphaFoldDB" id="A0A1Z5HQD6"/>
<comment type="caution">
    <text evidence="3">The sequence shown here is derived from an EMBL/GenBank/DDBJ whole genome shotgun (WGS) entry which is preliminary data.</text>
</comment>
<dbReference type="PANTHER" id="PTHR46797">
    <property type="entry name" value="HTH-TYPE TRANSCRIPTIONAL REGULATOR"/>
    <property type="match status" value="1"/>
</dbReference>
<evidence type="ECO:0000313" key="4">
    <source>
        <dbReference type="Proteomes" id="UP000197032"/>
    </source>
</evidence>
<proteinExistence type="predicted"/>
<dbReference type="PROSITE" id="PS50943">
    <property type="entry name" value="HTH_CROC1"/>
    <property type="match status" value="3"/>
</dbReference>
<dbReference type="Proteomes" id="UP000197032">
    <property type="component" value="Unassembled WGS sequence"/>
</dbReference>
<dbReference type="Pfam" id="PF01381">
    <property type="entry name" value="HTH_3"/>
    <property type="match status" value="3"/>
</dbReference>
<evidence type="ECO:0000313" key="3">
    <source>
        <dbReference type="EMBL" id="GAW91739.1"/>
    </source>
</evidence>
<dbReference type="EMBL" id="BDGJ01000032">
    <property type="protein sequence ID" value="GAW91739.1"/>
    <property type="molecule type" value="Genomic_DNA"/>
</dbReference>
<dbReference type="InterPro" id="IPR050807">
    <property type="entry name" value="TransReg_Diox_bact_type"/>
</dbReference>
<reference evidence="4" key="1">
    <citation type="journal article" date="2017" name="Appl. Environ. Microbiol.">
        <title>Genomic Analysis of Calderihabitans maritimus KKC1, a Thermophilic, Hydrogenogenic, Carboxydotrophic Bacterium Isolated from Marine Sediment.</title>
        <authorList>
            <person name="Omae K."/>
            <person name="Yoneda Y."/>
            <person name="Fukuyama Y."/>
            <person name="Yoshida T."/>
            <person name="Sako Y."/>
        </authorList>
    </citation>
    <scope>NUCLEOTIDE SEQUENCE [LARGE SCALE GENOMIC DNA]</scope>
    <source>
        <strain evidence="4">KKC1</strain>
    </source>
</reference>
<dbReference type="InterPro" id="IPR010982">
    <property type="entry name" value="Lambda_DNA-bd_dom_sf"/>
</dbReference>
<organism evidence="3 4">
    <name type="scientific">Calderihabitans maritimus</name>
    <dbReference type="NCBI Taxonomy" id="1246530"/>
    <lineage>
        <taxon>Bacteria</taxon>
        <taxon>Bacillati</taxon>
        <taxon>Bacillota</taxon>
        <taxon>Clostridia</taxon>
        <taxon>Neomoorellales</taxon>
        <taxon>Calderihabitantaceae</taxon>
        <taxon>Calderihabitans</taxon>
    </lineage>
</organism>
<keyword evidence="1" id="KW-0238">DNA-binding</keyword>
<feature type="domain" description="HTH cro/C1-type" evidence="2">
    <location>
        <begin position="7"/>
        <end position="61"/>
    </location>
</feature>
<evidence type="ECO:0000256" key="1">
    <source>
        <dbReference type="ARBA" id="ARBA00023125"/>
    </source>
</evidence>